<gene>
    <name evidence="1" type="ORF">M5X19_08580</name>
</gene>
<dbReference type="EMBL" id="JAMDMX010000023">
    <property type="protein sequence ID" value="MCY9692950.1"/>
    <property type="molecule type" value="Genomic_DNA"/>
</dbReference>
<evidence type="ECO:0000313" key="2">
    <source>
        <dbReference type="Proteomes" id="UP001527099"/>
    </source>
</evidence>
<dbReference type="RefSeq" id="WP_268614534.1">
    <property type="nucleotide sequence ID" value="NZ_JAMDMX010000023.1"/>
</dbReference>
<comment type="caution">
    <text evidence="1">The sequence shown here is derived from an EMBL/GenBank/DDBJ whole genome shotgun (WGS) entry which is preliminary data.</text>
</comment>
<proteinExistence type="predicted"/>
<keyword evidence="2" id="KW-1185">Reference proteome</keyword>
<accession>A0ABT4G9U5</accession>
<name>A0ABT4G9U5_9BACL</name>
<protein>
    <submittedName>
        <fullName evidence="1">Uncharacterized protein</fullName>
    </submittedName>
</protein>
<organism evidence="1 2">
    <name type="scientific">Paenibacillus alginolyticus</name>
    <dbReference type="NCBI Taxonomy" id="59839"/>
    <lineage>
        <taxon>Bacteria</taxon>
        <taxon>Bacillati</taxon>
        <taxon>Bacillota</taxon>
        <taxon>Bacilli</taxon>
        <taxon>Bacillales</taxon>
        <taxon>Paenibacillaceae</taxon>
        <taxon>Paenibacillus</taxon>
    </lineage>
</organism>
<reference evidence="1 2" key="1">
    <citation type="submission" date="2022-05" db="EMBL/GenBank/DDBJ databases">
        <title>Genome Sequencing of Bee-Associated Microbes.</title>
        <authorList>
            <person name="Dunlap C."/>
        </authorList>
    </citation>
    <scope>NUCLEOTIDE SEQUENCE [LARGE SCALE GENOMIC DNA]</scope>
    <source>
        <strain evidence="1 2">NRRL B-14421</strain>
    </source>
</reference>
<dbReference type="Proteomes" id="UP001527099">
    <property type="component" value="Unassembled WGS sequence"/>
</dbReference>
<evidence type="ECO:0000313" key="1">
    <source>
        <dbReference type="EMBL" id="MCY9692950.1"/>
    </source>
</evidence>
<sequence length="251" mass="29345">MGSWAQHREEISGFIGKTIANTSELGNAIVLGAGNCDDLDFAFLGSLFESITLSDIDGQAMDEAVMRIDFLNLCREIHMIPNLVFSKLDLIYFYDRLEKMFIQRASANEINLFLSLAAKEIRAKDVLSHLKRSFSMVISSAVYSQIFYIHVLSLFAKFTDRYSENEVRYLMRGFLYLRDEVIKNYNDLMISLTKENGKILVWTDILQTDVEMNREIIENLYSINTDQDRWTYLRELVTMKGRELRFWDYRI</sequence>